<comment type="function">
    <text evidence="6">Catalyzes the transfer of a lysyl group from L-lysyl-tRNA(Lys) to membrane-bound phosphatidylglycerol (PG), which produces lysylphosphatidylglycerol (LPG), a major component of the bacterial membrane with a positive net charge. LPG synthesis contributes to bacterial virulence as it is involved in the resistance mechanism against cationic antimicrobial peptides (CAMP) produces by the host's immune system (defensins, cathelicidins) and by the competing microorganisms.</text>
</comment>
<evidence type="ECO:0000256" key="2">
    <source>
        <dbReference type="ARBA" id="ARBA00022475"/>
    </source>
</evidence>
<dbReference type="AlphaFoldDB" id="A0A1M6DHF1"/>
<keyword evidence="2" id="KW-1003">Cell membrane</keyword>
<dbReference type="GO" id="GO:0050071">
    <property type="term" value="F:phosphatidylglycerol lysyltransferase activity"/>
    <property type="evidence" value="ECO:0007669"/>
    <property type="project" value="UniProtKB-EC"/>
</dbReference>
<feature type="transmembrane region" description="Helical" evidence="6">
    <location>
        <begin position="6"/>
        <end position="26"/>
    </location>
</feature>
<evidence type="ECO:0000313" key="8">
    <source>
        <dbReference type="Proteomes" id="UP000191240"/>
    </source>
</evidence>
<feature type="transmembrane region" description="Helical" evidence="6">
    <location>
        <begin position="38"/>
        <end position="56"/>
    </location>
</feature>
<dbReference type="InterPro" id="IPR022791">
    <property type="entry name" value="L-PG_synthase/AglD"/>
</dbReference>
<keyword evidence="5 6" id="KW-0472">Membrane</keyword>
<evidence type="ECO:0000256" key="6">
    <source>
        <dbReference type="RuleBase" id="RU363042"/>
    </source>
</evidence>
<feature type="transmembrane region" description="Helical" evidence="6">
    <location>
        <begin position="151"/>
        <end position="171"/>
    </location>
</feature>
<dbReference type="GO" id="GO:0005886">
    <property type="term" value="C:plasma membrane"/>
    <property type="evidence" value="ECO:0007669"/>
    <property type="project" value="UniProtKB-SubCell"/>
</dbReference>
<dbReference type="EMBL" id="FQYW01000011">
    <property type="protein sequence ID" value="SHI72734.1"/>
    <property type="molecule type" value="Genomic_DNA"/>
</dbReference>
<gene>
    <name evidence="6" type="primary">mprF</name>
    <name evidence="7" type="ORF">SAMN02745671_01484</name>
</gene>
<feature type="transmembrane region" description="Helical" evidence="6">
    <location>
        <begin position="85"/>
        <end position="105"/>
    </location>
</feature>
<feature type="transmembrane region" description="Helical" evidence="6">
    <location>
        <begin position="117"/>
        <end position="139"/>
    </location>
</feature>
<evidence type="ECO:0000256" key="4">
    <source>
        <dbReference type="ARBA" id="ARBA00022989"/>
    </source>
</evidence>
<organism evidence="7 8">
    <name type="scientific">Anaerovibrio lipolyticus DSM 3074</name>
    <dbReference type="NCBI Taxonomy" id="1120997"/>
    <lineage>
        <taxon>Bacteria</taxon>
        <taxon>Bacillati</taxon>
        <taxon>Bacillota</taxon>
        <taxon>Negativicutes</taxon>
        <taxon>Selenomonadales</taxon>
        <taxon>Selenomonadaceae</taxon>
        <taxon>Anaerovibrio</taxon>
    </lineage>
</organism>
<evidence type="ECO:0000313" key="7">
    <source>
        <dbReference type="EMBL" id="SHI72734.1"/>
    </source>
</evidence>
<keyword evidence="4 6" id="KW-1133">Transmembrane helix</keyword>
<evidence type="ECO:0000256" key="5">
    <source>
        <dbReference type="ARBA" id="ARBA00023136"/>
    </source>
</evidence>
<keyword evidence="3 6" id="KW-0812">Transmembrane</keyword>
<feature type="transmembrane region" description="Helical" evidence="6">
    <location>
        <begin position="219"/>
        <end position="241"/>
    </location>
</feature>
<keyword evidence="6" id="KW-0046">Antibiotic resistance</keyword>
<sequence length="339" mass="37128">MNKVYGRILGLFLLVLVISSAVIYFTVDINTITNLYMFQPWSVGLAILAMAIGLVLDGTRLMHMVKISGENITLKQAVQVVFGNYFLAMLGPGAAAGAIAQVMFLRRAGVPGGKAAVLALVRTVVSIFFLACCLPFIFLHDEGILPGVSNAVMVYVAGTATVLMLVAAYGIRRNAFDYFAVKIARKLSKKWSKKFVDMYRDSKSAIILLASSPKSMIRVFFESGLSLIFIYMVVPFLMLGLGATVDWLTVMGRMMFLNILLYFSPTPGGSGIAEGGFVYLFSESVPSGTVGILAVSWRFIAEYLPFFVGLYYTITVFGKHVLDKDLDEDDPNSIKVMDK</sequence>
<name>A0A1M6DHF1_9FIRM</name>
<keyword evidence="6" id="KW-0808">Transferase</keyword>
<reference evidence="7 8" key="1">
    <citation type="submission" date="2016-11" db="EMBL/GenBank/DDBJ databases">
        <authorList>
            <person name="Jaros S."/>
            <person name="Januszkiewicz K."/>
            <person name="Wedrychowicz H."/>
        </authorList>
    </citation>
    <scope>NUCLEOTIDE SEQUENCE [LARGE SCALE GENOMIC DNA]</scope>
    <source>
        <strain evidence="7 8">DSM 3074</strain>
    </source>
</reference>
<dbReference type="GO" id="GO:0046677">
    <property type="term" value="P:response to antibiotic"/>
    <property type="evidence" value="ECO:0007669"/>
    <property type="project" value="UniProtKB-KW"/>
</dbReference>
<dbReference type="GO" id="GO:0006629">
    <property type="term" value="P:lipid metabolic process"/>
    <property type="evidence" value="ECO:0007669"/>
    <property type="project" value="UniProtKB-KW"/>
</dbReference>
<comment type="similarity">
    <text evidence="6">Belongs to the LPG synthase family.</text>
</comment>
<dbReference type="PANTHER" id="PTHR37693:SF1">
    <property type="entry name" value="INTEGRAL MEMBRANE PROTEIN"/>
    <property type="match status" value="1"/>
</dbReference>
<dbReference type="OrthoDB" id="9810654at2"/>
<comment type="catalytic activity">
    <reaction evidence="6">
        <text>L-lysyl-tRNA(Lys) + a 1,2-diacyl-sn-glycero-3-phospho-(1'-sn-glycerol) = a 1,2-diacyl-sn-glycero-3-phospho-1'-(3'-O-L-lysyl)-sn-glycerol + tRNA(Lys)</text>
        <dbReference type="Rhea" id="RHEA:10668"/>
        <dbReference type="Rhea" id="RHEA-COMP:9696"/>
        <dbReference type="Rhea" id="RHEA-COMP:9697"/>
        <dbReference type="ChEBI" id="CHEBI:64716"/>
        <dbReference type="ChEBI" id="CHEBI:75792"/>
        <dbReference type="ChEBI" id="CHEBI:78442"/>
        <dbReference type="ChEBI" id="CHEBI:78529"/>
        <dbReference type="EC" id="2.3.2.3"/>
    </reaction>
</comment>
<comment type="subcellular location">
    <subcellularLocation>
        <location evidence="1 6">Cell membrane</location>
        <topology evidence="1 6">Multi-pass membrane protein</topology>
    </subcellularLocation>
</comment>
<dbReference type="NCBIfam" id="TIGR00374">
    <property type="entry name" value="flippase-like domain"/>
    <property type="match status" value="1"/>
</dbReference>
<keyword evidence="6" id="KW-0443">Lipid metabolism</keyword>
<proteinExistence type="inferred from homology"/>
<evidence type="ECO:0000256" key="3">
    <source>
        <dbReference type="ARBA" id="ARBA00022692"/>
    </source>
</evidence>
<accession>A0A1M6DHF1</accession>
<protein>
    <recommendedName>
        <fullName evidence="6">Phosphatidylglycerol lysyltransferase</fullName>
        <ecNumber evidence="6">2.3.2.3</ecNumber>
    </recommendedName>
    <alternativeName>
        <fullName evidence="6">Lysylphosphatidylglycerol synthase</fullName>
    </alternativeName>
</protein>
<feature type="transmembrane region" description="Helical" evidence="6">
    <location>
        <begin position="303"/>
        <end position="322"/>
    </location>
</feature>
<evidence type="ECO:0000256" key="1">
    <source>
        <dbReference type="ARBA" id="ARBA00004651"/>
    </source>
</evidence>
<dbReference type="PANTHER" id="PTHR37693">
    <property type="entry name" value="PHOSPHATIDYLGLYCEROL LYSYLTRANSFERASE"/>
    <property type="match status" value="1"/>
</dbReference>
<dbReference type="RefSeq" id="WP_052212536.1">
    <property type="nucleotide sequence ID" value="NZ_FQYW01000011.1"/>
</dbReference>
<dbReference type="EC" id="2.3.2.3" evidence="6"/>
<dbReference type="Proteomes" id="UP000191240">
    <property type="component" value="Unassembled WGS sequence"/>
</dbReference>
<dbReference type="Pfam" id="PF03706">
    <property type="entry name" value="LPG_synthase_TM"/>
    <property type="match status" value="1"/>
</dbReference>